<name>A0A1B7MKQ0_9AGAM</name>
<gene>
    <name evidence="1" type="ORF">K503DRAFT_775883</name>
</gene>
<dbReference type="InParanoid" id="A0A1B7MKQ0"/>
<dbReference type="EMBL" id="KV448819">
    <property type="protein sequence ID" value="OAX33188.1"/>
    <property type="molecule type" value="Genomic_DNA"/>
</dbReference>
<protein>
    <submittedName>
        <fullName evidence="1">Uncharacterized protein</fullName>
    </submittedName>
</protein>
<dbReference type="AlphaFoldDB" id="A0A1B7MKQ0"/>
<reference evidence="1 2" key="1">
    <citation type="submission" date="2016-06" db="EMBL/GenBank/DDBJ databases">
        <title>Comparative genomics of the ectomycorrhizal sister species Rhizopogon vinicolor and Rhizopogon vesiculosus (Basidiomycota: Boletales) reveals a divergence of the mating type B locus.</title>
        <authorList>
            <consortium name="DOE Joint Genome Institute"/>
            <person name="Mujic A.B."/>
            <person name="Kuo A."/>
            <person name="Tritt A."/>
            <person name="Lipzen A."/>
            <person name="Chen C."/>
            <person name="Johnson J."/>
            <person name="Sharma A."/>
            <person name="Barry K."/>
            <person name="Grigoriev I.V."/>
            <person name="Spatafora J.W."/>
        </authorList>
    </citation>
    <scope>NUCLEOTIDE SEQUENCE [LARGE SCALE GENOMIC DNA]</scope>
    <source>
        <strain evidence="1 2">AM-OR11-026</strain>
    </source>
</reference>
<keyword evidence="2" id="KW-1185">Reference proteome</keyword>
<evidence type="ECO:0000313" key="2">
    <source>
        <dbReference type="Proteomes" id="UP000092154"/>
    </source>
</evidence>
<proteinExistence type="predicted"/>
<feature type="non-terminal residue" evidence="1">
    <location>
        <position position="80"/>
    </location>
</feature>
<sequence length="80" mass="9039">MSMSSIKMQRRFSMIVSGLSLKTFVILVGSVAALRAMQFFLDLRQLLRSINYLPGYRTVFSSTTVFGNLFPRIPLLALGY</sequence>
<organism evidence="1 2">
    <name type="scientific">Rhizopogon vinicolor AM-OR11-026</name>
    <dbReference type="NCBI Taxonomy" id="1314800"/>
    <lineage>
        <taxon>Eukaryota</taxon>
        <taxon>Fungi</taxon>
        <taxon>Dikarya</taxon>
        <taxon>Basidiomycota</taxon>
        <taxon>Agaricomycotina</taxon>
        <taxon>Agaricomycetes</taxon>
        <taxon>Agaricomycetidae</taxon>
        <taxon>Boletales</taxon>
        <taxon>Suillineae</taxon>
        <taxon>Rhizopogonaceae</taxon>
        <taxon>Rhizopogon</taxon>
    </lineage>
</organism>
<dbReference type="OrthoDB" id="2701192at2759"/>
<evidence type="ECO:0000313" key="1">
    <source>
        <dbReference type="EMBL" id="OAX33188.1"/>
    </source>
</evidence>
<dbReference type="Proteomes" id="UP000092154">
    <property type="component" value="Unassembled WGS sequence"/>
</dbReference>
<dbReference type="STRING" id="1314800.A0A1B7MKQ0"/>
<accession>A0A1B7MKQ0</accession>